<dbReference type="Proteomes" id="UP000199645">
    <property type="component" value="Unassembled WGS sequence"/>
</dbReference>
<name>A0A1I2A863_9ACTN</name>
<feature type="compositionally biased region" description="Polar residues" evidence="1">
    <location>
        <begin position="1"/>
        <end position="12"/>
    </location>
</feature>
<keyword evidence="3" id="KW-1185">Reference proteome</keyword>
<organism evidence="2 3">
    <name type="scientific">Actinoplanes philippinensis</name>
    <dbReference type="NCBI Taxonomy" id="35752"/>
    <lineage>
        <taxon>Bacteria</taxon>
        <taxon>Bacillati</taxon>
        <taxon>Actinomycetota</taxon>
        <taxon>Actinomycetes</taxon>
        <taxon>Micromonosporales</taxon>
        <taxon>Micromonosporaceae</taxon>
        <taxon>Actinoplanes</taxon>
    </lineage>
</organism>
<evidence type="ECO:0000313" key="3">
    <source>
        <dbReference type="Proteomes" id="UP000199645"/>
    </source>
</evidence>
<sequence>MSGMGSSHQQPPGTRPEQLIGALVPPTTRRPAPTVPLGAPALRRRGWLTDVTAEPVLFDVARIDTSGRFCARALLTALRWEPGHRLDLTVETDAVVFGSSPAGRQTVGRRGELTVPVAARSLAGLDAEARVMLVAVPTRDLLVAHPPALVAHLLARHYAHQATGHDDG</sequence>
<reference evidence="2 3" key="1">
    <citation type="submission" date="2016-10" db="EMBL/GenBank/DDBJ databases">
        <authorList>
            <person name="de Groot N.N."/>
        </authorList>
    </citation>
    <scope>NUCLEOTIDE SEQUENCE [LARGE SCALE GENOMIC DNA]</scope>
    <source>
        <strain evidence="2 3">DSM 43019</strain>
    </source>
</reference>
<feature type="compositionally biased region" description="Low complexity" evidence="1">
    <location>
        <begin position="22"/>
        <end position="37"/>
    </location>
</feature>
<gene>
    <name evidence="2" type="ORF">SAMN05421541_101519</name>
</gene>
<proteinExistence type="predicted"/>
<accession>A0A1I2A863</accession>
<evidence type="ECO:0000313" key="2">
    <source>
        <dbReference type="EMBL" id="SFE39143.1"/>
    </source>
</evidence>
<evidence type="ECO:0000256" key="1">
    <source>
        <dbReference type="SAM" id="MobiDB-lite"/>
    </source>
</evidence>
<dbReference type="EMBL" id="FONV01000001">
    <property type="protein sequence ID" value="SFE39143.1"/>
    <property type="molecule type" value="Genomic_DNA"/>
</dbReference>
<feature type="region of interest" description="Disordered" evidence="1">
    <location>
        <begin position="1"/>
        <end position="37"/>
    </location>
</feature>
<protein>
    <submittedName>
        <fullName evidence="2">Uncharacterized protein</fullName>
    </submittedName>
</protein>
<dbReference type="AlphaFoldDB" id="A0A1I2A863"/>